<keyword evidence="6 8" id="KW-0472">Membrane</keyword>
<evidence type="ECO:0000313" key="11">
    <source>
        <dbReference type="Proteomes" id="UP001652625"/>
    </source>
</evidence>
<evidence type="ECO:0000256" key="3">
    <source>
        <dbReference type="ARBA" id="ARBA00022692"/>
    </source>
</evidence>
<evidence type="ECO:0000256" key="8">
    <source>
        <dbReference type="SAM" id="Phobius"/>
    </source>
</evidence>
<dbReference type="InterPro" id="IPR028325">
    <property type="entry name" value="VG_K_chnl"/>
</dbReference>
<accession>A0ABM4B8A7</accession>
<dbReference type="PANTHER" id="PTHR11537:SF252">
    <property type="entry name" value="POTASSIUM VOLTAGE-GATED CHANNEL PROTEIN SHAW"/>
    <property type="match status" value="1"/>
</dbReference>
<comment type="subcellular location">
    <subcellularLocation>
        <location evidence="1">Membrane</location>
        <topology evidence="1">Multi-pass membrane protein</topology>
    </subcellularLocation>
</comment>
<feature type="transmembrane region" description="Helical" evidence="8">
    <location>
        <begin position="399"/>
        <end position="421"/>
    </location>
</feature>
<sequence length="489" mass="56516">MLKIKNYLMKRTLALVFLLLSQIEARVQDRVFYWPVKPFIFINNDNKTDGILPELYKRLADLCYPNQNLADFILVNETFSQYSFYKSIEKAFFGMQSSLNISNAVWYPLFIVPNMSHLSTYNVKDDVLMYSPNIGIITYKEKITVINKIFESIKKCSSIALHALVLTFIYALLVWFAEYRKNKDFNNFFVKGFGTGLWWASVTVSTVGYGDIAPKSLIGRALSIFWMVISVVLVSGMTGTFSSVMTNNSFLSIQNQEIAALKDSFDFDIAKKNYNSKLKREYNSYEEILQEVNSTKVEYGVINIDALIYTDYKTRYADVVLVQLLNVDSPLVIAFGNKTNLMANLQKNDQNDEVLGCLKSLNLKDIIKNAQEKYKKIPIIDIESMQTLKEVMKDNYIRFSLITVFIIMFILTIQDVIPFMYNKYKGKHKKKIADANLPMSFFFNRYLNEEVKPTSKNDMQEELTLIKEQLMRLNNAILSKECCPCSKQQ</sequence>
<dbReference type="Pfam" id="PF07885">
    <property type="entry name" value="Ion_trans_2"/>
    <property type="match status" value="1"/>
</dbReference>
<dbReference type="InterPro" id="IPR013099">
    <property type="entry name" value="K_chnl_dom"/>
</dbReference>
<keyword evidence="3 8" id="KW-0812">Transmembrane</keyword>
<dbReference type="SUPFAM" id="SSF81324">
    <property type="entry name" value="Voltage-gated potassium channels"/>
    <property type="match status" value="1"/>
</dbReference>
<evidence type="ECO:0000259" key="10">
    <source>
        <dbReference type="Pfam" id="PF07885"/>
    </source>
</evidence>
<evidence type="ECO:0000256" key="1">
    <source>
        <dbReference type="ARBA" id="ARBA00004141"/>
    </source>
</evidence>
<evidence type="ECO:0000256" key="5">
    <source>
        <dbReference type="ARBA" id="ARBA00023065"/>
    </source>
</evidence>
<keyword evidence="5" id="KW-0406">Ion transport</keyword>
<evidence type="ECO:0000313" key="12">
    <source>
        <dbReference type="RefSeq" id="XP_065645116.1"/>
    </source>
</evidence>
<feature type="domain" description="Potassium channel" evidence="10">
    <location>
        <begin position="166"/>
        <end position="246"/>
    </location>
</feature>
<keyword evidence="4 8" id="KW-1133">Transmembrane helix</keyword>
<evidence type="ECO:0000256" key="6">
    <source>
        <dbReference type="ARBA" id="ARBA00023136"/>
    </source>
</evidence>
<feature type="signal peptide" evidence="9">
    <location>
        <begin position="1"/>
        <end position="25"/>
    </location>
</feature>
<evidence type="ECO:0000256" key="9">
    <source>
        <dbReference type="SAM" id="SignalP"/>
    </source>
</evidence>
<evidence type="ECO:0000256" key="2">
    <source>
        <dbReference type="ARBA" id="ARBA00022448"/>
    </source>
</evidence>
<dbReference type="Proteomes" id="UP001652625">
    <property type="component" value="Chromosome 01"/>
</dbReference>
<feature type="chain" id="PRO_5047158254" evidence="9">
    <location>
        <begin position="26"/>
        <end position="489"/>
    </location>
</feature>
<keyword evidence="7" id="KW-0407">Ion channel</keyword>
<dbReference type="PANTHER" id="PTHR11537">
    <property type="entry name" value="VOLTAGE-GATED POTASSIUM CHANNEL"/>
    <property type="match status" value="1"/>
</dbReference>
<dbReference type="GeneID" id="136075560"/>
<evidence type="ECO:0000256" key="7">
    <source>
        <dbReference type="ARBA" id="ARBA00023303"/>
    </source>
</evidence>
<reference evidence="12" key="2">
    <citation type="submission" date="2025-08" db="UniProtKB">
        <authorList>
            <consortium name="RefSeq"/>
        </authorList>
    </citation>
    <scope>IDENTIFICATION</scope>
</reference>
<dbReference type="PRINTS" id="PR00169">
    <property type="entry name" value="KCHANNEL"/>
</dbReference>
<dbReference type="RefSeq" id="XP_065645116.1">
    <property type="nucleotide sequence ID" value="XM_065789044.1"/>
</dbReference>
<keyword evidence="2" id="KW-0813">Transport</keyword>
<protein>
    <submittedName>
        <fullName evidence="12">Uncharacterized protein LOC136075560</fullName>
    </submittedName>
</protein>
<feature type="transmembrane region" description="Helical" evidence="8">
    <location>
        <begin position="221"/>
        <end position="244"/>
    </location>
</feature>
<keyword evidence="11" id="KW-1185">Reference proteome</keyword>
<keyword evidence="9" id="KW-0732">Signal</keyword>
<feature type="transmembrane region" description="Helical" evidence="8">
    <location>
        <begin position="159"/>
        <end position="176"/>
    </location>
</feature>
<dbReference type="Gene3D" id="1.10.287.70">
    <property type="match status" value="1"/>
</dbReference>
<evidence type="ECO:0000256" key="4">
    <source>
        <dbReference type="ARBA" id="ARBA00022989"/>
    </source>
</evidence>
<name>A0ABM4B8A7_HYDVU</name>
<feature type="transmembrane region" description="Helical" evidence="8">
    <location>
        <begin position="188"/>
        <end position="209"/>
    </location>
</feature>
<proteinExistence type="predicted"/>
<organism evidence="11 12">
    <name type="scientific">Hydra vulgaris</name>
    <name type="common">Hydra</name>
    <name type="synonym">Hydra attenuata</name>
    <dbReference type="NCBI Taxonomy" id="6087"/>
    <lineage>
        <taxon>Eukaryota</taxon>
        <taxon>Metazoa</taxon>
        <taxon>Cnidaria</taxon>
        <taxon>Hydrozoa</taxon>
        <taxon>Hydroidolina</taxon>
        <taxon>Anthoathecata</taxon>
        <taxon>Aplanulata</taxon>
        <taxon>Hydridae</taxon>
        <taxon>Hydra</taxon>
    </lineage>
</organism>
<gene>
    <name evidence="12" type="primary">LOC136075560</name>
</gene>
<reference evidence="11" key="1">
    <citation type="submission" date="2025-05" db="UniProtKB">
        <authorList>
            <consortium name="RefSeq"/>
        </authorList>
    </citation>
    <scope>NUCLEOTIDE SEQUENCE [LARGE SCALE GENOMIC DNA]</scope>
</reference>